<name>A0ACC2PRG1_9HYME</name>
<protein>
    <submittedName>
        <fullName evidence="1">Uncharacterized protein</fullName>
    </submittedName>
</protein>
<sequence length="272" mass="30866">MNLAPRHLQAHSPQQLLQVPCQYLVSRVVHQSDASNVTLDVPGTELMTSHEMEDTSSTHLSKSDVTGLETRVMEKLDNRNNRLTDVESKLAVLQKQIADLTVHLANEHWRVFLTGITTLTQKYEFDMPFANLDSFLEFDEKLKGEIFDEGKTYLMITHPESVAPMTNCYKLFHFFSIKDVLANYAPVQKSGTRIIFKKTQFYKCLFDAFISLYSESKFDFSDEILLGFVDSVIKNNGDWGKGRAMRIKSKSGSVVTGDDPPAKRQGLNEDSQ</sequence>
<evidence type="ECO:0000313" key="1">
    <source>
        <dbReference type="EMBL" id="KAJ8685588.1"/>
    </source>
</evidence>
<gene>
    <name evidence="1" type="ORF">QAD02_021381</name>
</gene>
<proteinExistence type="predicted"/>
<comment type="caution">
    <text evidence="1">The sequence shown here is derived from an EMBL/GenBank/DDBJ whole genome shotgun (WGS) entry which is preliminary data.</text>
</comment>
<dbReference type="Proteomes" id="UP001239111">
    <property type="component" value="Chromosome 1"/>
</dbReference>
<evidence type="ECO:0000313" key="2">
    <source>
        <dbReference type="Proteomes" id="UP001239111"/>
    </source>
</evidence>
<keyword evidence="2" id="KW-1185">Reference proteome</keyword>
<organism evidence="1 2">
    <name type="scientific">Eretmocerus hayati</name>
    <dbReference type="NCBI Taxonomy" id="131215"/>
    <lineage>
        <taxon>Eukaryota</taxon>
        <taxon>Metazoa</taxon>
        <taxon>Ecdysozoa</taxon>
        <taxon>Arthropoda</taxon>
        <taxon>Hexapoda</taxon>
        <taxon>Insecta</taxon>
        <taxon>Pterygota</taxon>
        <taxon>Neoptera</taxon>
        <taxon>Endopterygota</taxon>
        <taxon>Hymenoptera</taxon>
        <taxon>Apocrita</taxon>
        <taxon>Proctotrupomorpha</taxon>
        <taxon>Chalcidoidea</taxon>
        <taxon>Aphelinidae</taxon>
        <taxon>Aphelininae</taxon>
        <taxon>Eretmocerus</taxon>
    </lineage>
</organism>
<reference evidence="1" key="1">
    <citation type="submission" date="2023-04" db="EMBL/GenBank/DDBJ databases">
        <title>A chromosome-level genome assembly of the parasitoid wasp Eretmocerus hayati.</title>
        <authorList>
            <person name="Zhong Y."/>
            <person name="Liu S."/>
            <person name="Liu Y."/>
        </authorList>
    </citation>
    <scope>NUCLEOTIDE SEQUENCE</scope>
    <source>
        <strain evidence="1">ZJU_SS_LIU_2023</strain>
    </source>
</reference>
<dbReference type="EMBL" id="CM056741">
    <property type="protein sequence ID" value="KAJ8685588.1"/>
    <property type="molecule type" value="Genomic_DNA"/>
</dbReference>
<accession>A0ACC2PRG1</accession>